<dbReference type="SMART" id="SM00028">
    <property type="entry name" value="TPR"/>
    <property type="match status" value="6"/>
</dbReference>
<feature type="repeat" description="TPR" evidence="1">
    <location>
        <begin position="673"/>
        <end position="706"/>
    </location>
</feature>
<dbReference type="AlphaFoldDB" id="A0A7C4YCY8"/>
<dbReference type="Gene3D" id="1.25.40.10">
    <property type="entry name" value="Tetratricopeptide repeat domain"/>
    <property type="match status" value="2"/>
</dbReference>
<proteinExistence type="predicted"/>
<dbReference type="PROSITE" id="PS50005">
    <property type="entry name" value="TPR"/>
    <property type="match status" value="2"/>
</dbReference>
<dbReference type="GO" id="GO:0005886">
    <property type="term" value="C:plasma membrane"/>
    <property type="evidence" value="ECO:0007669"/>
    <property type="project" value="TreeGrafter"/>
</dbReference>
<evidence type="ECO:0000259" key="2">
    <source>
        <dbReference type="PROSITE" id="PS50887"/>
    </source>
</evidence>
<dbReference type="GO" id="GO:1902201">
    <property type="term" value="P:negative regulation of bacterial-type flagellum-dependent cell motility"/>
    <property type="evidence" value="ECO:0007669"/>
    <property type="project" value="TreeGrafter"/>
</dbReference>
<dbReference type="GO" id="GO:0043709">
    <property type="term" value="P:cell adhesion involved in single-species biofilm formation"/>
    <property type="evidence" value="ECO:0007669"/>
    <property type="project" value="TreeGrafter"/>
</dbReference>
<dbReference type="SMART" id="SM00267">
    <property type="entry name" value="GGDEF"/>
    <property type="match status" value="1"/>
</dbReference>
<gene>
    <name evidence="3" type="ORF">ENV67_05300</name>
</gene>
<feature type="repeat" description="TPR" evidence="1">
    <location>
        <begin position="593"/>
        <end position="626"/>
    </location>
</feature>
<dbReference type="InterPro" id="IPR027417">
    <property type="entry name" value="P-loop_NTPase"/>
</dbReference>
<name>A0A7C4YCY8_UNCW3</name>
<accession>A0A7C4YCY8</accession>
<organism evidence="3">
    <name type="scientific">candidate division WOR-3 bacterium</name>
    <dbReference type="NCBI Taxonomy" id="2052148"/>
    <lineage>
        <taxon>Bacteria</taxon>
        <taxon>Bacteria division WOR-3</taxon>
    </lineage>
</organism>
<dbReference type="EMBL" id="DTHG01000067">
    <property type="protein sequence ID" value="HGW91940.1"/>
    <property type="molecule type" value="Genomic_DNA"/>
</dbReference>
<dbReference type="PROSITE" id="PS50887">
    <property type="entry name" value="GGDEF"/>
    <property type="match status" value="1"/>
</dbReference>
<keyword evidence="1" id="KW-0802">TPR repeat</keyword>
<evidence type="ECO:0000313" key="3">
    <source>
        <dbReference type="EMBL" id="HGW91940.1"/>
    </source>
</evidence>
<feature type="domain" description="GGDEF" evidence="2">
    <location>
        <begin position="30"/>
        <end position="158"/>
    </location>
</feature>
<dbReference type="GO" id="GO:0052621">
    <property type="term" value="F:diguanylate cyclase activity"/>
    <property type="evidence" value="ECO:0007669"/>
    <property type="project" value="TreeGrafter"/>
</dbReference>
<dbReference type="InterPro" id="IPR011990">
    <property type="entry name" value="TPR-like_helical_dom_sf"/>
</dbReference>
<dbReference type="SUPFAM" id="SSF55073">
    <property type="entry name" value="Nucleotide cyclase"/>
    <property type="match status" value="1"/>
</dbReference>
<dbReference type="SUPFAM" id="SSF48452">
    <property type="entry name" value="TPR-like"/>
    <property type="match status" value="2"/>
</dbReference>
<sequence>MNPQQYDELTGLEKRESILGKIKTLISEKEKFHIIFADIDFFKSINDNFGHKRGDEIIKGIADFLKEIVGNEGRISRWGGDEFLILLSQNPQIFTEKIGELLLSKKFKGEPELSISLSFGIASYPDDGKNFEELYDAADKRMYDFKKRRRWKGRIVDRKEELSRIREYIVRVMKGDSLFLNIYGEKGCGKTRIIQESSIYAQIVGFDVRIIDGKKKNEFFKFLEGDTFFDVKERFYIKIKEIADRKPLFFSIDDIHFFPEIIDFIIYIVKKNKNVFFITSSLNPFEDCENMKISNLDIYGTSELVEGMLGMRNIKSDFINSIYRETLGNPHKIINIINHISKKGNIETIYNEYNFKEGMIKDVENNFDDDEKTILMLKKVLNENFNEELAAKITNKKIDYVVSVIEKSERLGVSDLEYFEEIGSKYYEKIAEYFSIIGNKKTAGDFYLKTSNFEKAHIEYLKYLEENLGRFLKKEYEGILEILKKWENEKWFRKKDYFLRYADYHYKLGEFEKAIYYLDLALNIENDEEVLLKKAKTLAKIGDMKKSYEILNIIGDKGLPFISELFIKIGDYERAFLNAKKGIERLKEPEELMESYTALGGAYIKMREFDKGIKSLEMALSIARHLDNKHWISIINNRIGAIFFLKSDWTTAKIYYERALNGFKESGDVFSMGNVMLNLGLVYEREGEIKEAMNYYKKALDISKDISSIYIEGEAYGNIGRLFLIKEDYEKAEDFILKGIEIMRKMKSLESLFYLYSDLIKIYINKGKISSSERYIKKSKKIAESLKSEILKKRVLLHEANYHILNGNPKTGIKILQGLKETRFEELKGDIFLLLSLGMDILGNTRDARFYGMKGLKFYKENGSILEISSCYDKLSRMKAFEKERENFINIRDDLKRRLRVYEI</sequence>
<dbReference type="Pfam" id="PF00990">
    <property type="entry name" value="GGDEF"/>
    <property type="match status" value="1"/>
</dbReference>
<evidence type="ECO:0000256" key="1">
    <source>
        <dbReference type="PROSITE-ProRule" id="PRU00339"/>
    </source>
</evidence>
<dbReference type="InterPro" id="IPR050469">
    <property type="entry name" value="Diguanylate_Cyclase"/>
</dbReference>
<reference evidence="3" key="1">
    <citation type="journal article" date="2020" name="mSystems">
        <title>Genome- and Community-Level Interaction Insights into Carbon Utilization and Element Cycling Functions of Hydrothermarchaeota in Hydrothermal Sediment.</title>
        <authorList>
            <person name="Zhou Z."/>
            <person name="Liu Y."/>
            <person name="Xu W."/>
            <person name="Pan J."/>
            <person name="Luo Z.H."/>
            <person name="Li M."/>
        </authorList>
    </citation>
    <scope>NUCLEOTIDE SEQUENCE [LARGE SCALE GENOMIC DNA]</scope>
    <source>
        <strain evidence="3">SpSt-780</strain>
    </source>
</reference>
<dbReference type="CDD" id="cd01949">
    <property type="entry name" value="GGDEF"/>
    <property type="match status" value="1"/>
</dbReference>
<dbReference type="InterPro" id="IPR043128">
    <property type="entry name" value="Rev_trsase/Diguanyl_cyclase"/>
</dbReference>
<dbReference type="PROSITE" id="PS50293">
    <property type="entry name" value="TPR_REGION"/>
    <property type="match status" value="1"/>
</dbReference>
<dbReference type="PANTHER" id="PTHR45138">
    <property type="entry name" value="REGULATORY COMPONENTS OF SENSORY TRANSDUCTION SYSTEM"/>
    <property type="match status" value="1"/>
</dbReference>
<dbReference type="InterPro" id="IPR019734">
    <property type="entry name" value="TPR_rpt"/>
</dbReference>
<dbReference type="Gene3D" id="3.30.70.270">
    <property type="match status" value="1"/>
</dbReference>
<dbReference type="SUPFAM" id="SSF52540">
    <property type="entry name" value="P-loop containing nucleoside triphosphate hydrolases"/>
    <property type="match status" value="1"/>
</dbReference>
<comment type="caution">
    <text evidence="3">The sequence shown here is derived from an EMBL/GenBank/DDBJ whole genome shotgun (WGS) entry which is preliminary data.</text>
</comment>
<dbReference type="Pfam" id="PF13424">
    <property type="entry name" value="TPR_12"/>
    <property type="match status" value="1"/>
</dbReference>
<dbReference type="NCBIfam" id="TIGR00254">
    <property type="entry name" value="GGDEF"/>
    <property type="match status" value="1"/>
</dbReference>
<dbReference type="InterPro" id="IPR000160">
    <property type="entry name" value="GGDEF_dom"/>
</dbReference>
<protein>
    <submittedName>
        <fullName evidence="3">Diguanylate cyclase</fullName>
    </submittedName>
</protein>
<dbReference type="InterPro" id="IPR029787">
    <property type="entry name" value="Nucleotide_cyclase"/>
</dbReference>
<dbReference type="Pfam" id="PF13181">
    <property type="entry name" value="TPR_8"/>
    <property type="match status" value="2"/>
</dbReference>
<dbReference type="PANTHER" id="PTHR45138:SF6">
    <property type="entry name" value="DIGUANYLATE CYCLASE DGCN"/>
    <property type="match status" value="1"/>
</dbReference>